<dbReference type="RefSeq" id="WP_098922661.1">
    <property type="nucleotide sequence ID" value="NZ_CP023819.1"/>
</dbReference>
<protein>
    <recommendedName>
        <fullName evidence="3">GrpB family protein</fullName>
    </recommendedName>
</protein>
<dbReference type="Gene3D" id="3.30.460.10">
    <property type="entry name" value="Beta Polymerase, domain 2"/>
    <property type="match status" value="1"/>
</dbReference>
<dbReference type="SUPFAM" id="SSF81301">
    <property type="entry name" value="Nucleotidyltransferase"/>
    <property type="match status" value="1"/>
</dbReference>
<sequence>MITKHIVVEPFDEHWRLDFLKIQNELMDALGQLAIRIEHVGSTSVQGLSAKPIIDIDVVIKDYNALKDTISALKKIGYQYEGDLGIPGREAFRYDGKDHLKKHHLYVCPADSPELKRHIAFRNYLRTHPDAVREYSLIKEEGAKKYPDDIERYIEYKSPFIERVYSEMGI</sequence>
<reference evidence="1 2" key="1">
    <citation type="submission" date="2017-10" db="EMBL/GenBank/DDBJ databases">
        <title>Complete Genome Sequence of Faecalibacterium prausnitzii isolated from the gut of healthy adult Indian.</title>
        <authorList>
            <person name="Bag S."/>
            <person name="Ghosh T.S."/>
            <person name="Das B."/>
        </authorList>
    </citation>
    <scope>NUCLEOTIDE SEQUENCE [LARGE SCALE GENOMIC DNA]</scope>
    <source>
        <strain evidence="1 2">Indica</strain>
    </source>
</reference>
<evidence type="ECO:0008006" key="3">
    <source>
        <dbReference type="Google" id="ProtNLM"/>
    </source>
</evidence>
<dbReference type="InterPro" id="IPR043519">
    <property type="entry name" value="NT_sf"/>
</dbReference>
<dbReference type="PANTHER" id="PTHR34822:SF1">
    <property type="entry name" value="GRPB FAMILY PROTEIN"/>
    <property type="match status" value="1"/>
</dbReference>
<evidence type="ECO:0000313" key="1">
    <source>
        <dbReference type="EMBL" id="ATL89235.1"/>
    </source>
</evidence>
<dbReference type="Pfam" id="PF04229">
    <property type="entry name" value="GrpB"/>
    <property type="match status" value="1"/>
</dbReference>
<evidence type="ECO:0000313" key="2">
    <source>
        <dbReference type="Proteomes" id="UP000223709"/>
    </source>
</evidence>
<proteinExistence type="predicted"/>
<dbReference type="AlphaFoldDB" id="A0A291T7Y8"/>
<name>A0A291T7Y8_9FIRM</name>
<dbReference type="InterPro" id="IPR007344">
    <property type="entry name" value="GrpB/CoaE"/>
</dbReference>
<dbReference type="EMBL" id="CP023819">
    <property type="protein sequence ID" value="ATL89235.1"/>
    <property type="molecule type" value="Genomic_DNA"/>
</dbReference>
<dbReference type="PANTHER" id="PTHR34822">
    <property type="entry name" value="GRPB DOMAIN PROTEIN (AFU_ORTHOLOGUE AFUA_1G01530)"/>
    <property type="match status" value="1"/>
</dbReference>
<gene>
    <name evidence="1" type="ORF">CRH10_02360</name>
</gene>
<organism evidence="1 2">
    <name type="scientific">Faecalibacterium prausnitzii</name>
    <dbReference type="NCBI Taxonomy" id="853"/>
    <lineage>
        <taxon>Bacteria</taxon>
        <taxon>Bacillati</taxon>
        <taxon>Bacillota</taxon>
        <taxon>Clostridia</taxon>
        <taxon>Eubacteriales</taxon>
        <taxon>Oscillospiraceae</taxon>
        <taxon>Faecalibacterium</taxon>
    </lineage>
</organism>
<accession>A0A291T7Y8</accession>
<dbReference type="Proteomes" id="UP000223709">
    <property type="component" value="Chromosome"/>
</dbReference>